<dbReference type="Pfam" id="PF03562">
    <property type="entry name" value="MltA"/>
    <property type="match status" value="1"/>
</dbReference>
<name>C6XIK1_HIRBI</name>
<evidence type="ECO:0000313" key="7">
    <source>
        <dbReference type="EMBL" id="ACT60808.1"/>
    </source>
</evidence>
<dbReference type="PANTHER" id="PTHR30124:SF0">
    <property type="entry name" value="MEMBRANE-BOUND LYTIC MUREIN TRANSGLYCOSYLASE A"/>
    <property type="match status" value="1"/>
</dbReference>
<evidence type="ECO:0000256" key="2">
    <source>
        <dbReference type="ARBA" id="ARBA00012587"/>
    </source>
</evidence>
<dbReference type="PIRSF" id="PIRSF019422">
    <property type="entry name" value="MltA"/>
    <property type="match status" value="1"/>
</dbReference>
<dbReference type="InterPro" id="IPR036908">
    <property type="entry name" value="RlpA-like_sf"/>
</dbReference>
<dbReference type="InterPro" id="IPR010611">
    <property type="entry name" value="3D_dom"/>
</dbReference>
<dbReference type="InterPro" id="IPR005300">
    <property type="entry name" value="MltA_B"/>
</dbReference>
<keyword evidence="4" id="KW-0961">Cell wall biogenesis/degradation</keyword>
<dbReference type="SMART" id="SM00925">
    <property type="entry name" value="MltA"/>
    <property type="match status" value="1"/>
</dbReference>
<dbReference type="GO" id="GO:0009253">
    <property type="term" value="P:peptidoglycan catabolic process"/>
    <property type="evidence" value="ECO:0007669"/>
    <property type="project" value="TreeGrafter"/>
</dbReference>
<sequence length="406" mass="44329">MSPPETGVPNTQATTVITGPKNPVELQTASGYSMVPKSFSDLPAWRNTNFNSARSAFLESCQSWSKRDGNKLISTSAPYSGSVSDWMPACTSIQAATDTRMIAKVFETEFTPYFINPTDKQSKLTGYFEPELEVRYRPEAGFSQAVPGIPEDLVRVDPSEFDPKFAKGKVWGRVIEGELEFYPDRKDIIDEPSKALGYASPGEIFYLQIQGSGRLKFPDGRVIRAAFAAHNHKPFVSIARHLIDTGQIQTHQAGMNSILNWMDEVGPQIAQDAMNVNPRYVWFTPQEIKDPSKGPNGAQGIPLTAMASMAVDPRYHAYGAPIFIDTKVPATPGDWRGREFRNLVIAQDTGGAIKGILRGDLFFGSGDDAGGRAASMNHDVAMWVLLPKSVASAMTEAQLLADSADG</sequence>
<keyword evidence="3" id="KW-0456">Lyase</keyword>
<dbReference type="CDD" id="cd14485">
    <property type="entry name" value="mltA_like_LT_A"/>
    <property type="match status" value="1"/>
</dbReference>
<dbReference type="Pfam" id="PF06725">
    <property type="entry name" value="3D"/>
    <property type="match status" value="1"/>
</dbReference>
<dbReference type="CAZy" id="GH102">
    <property type="family name" value="Glycoside Hydrolase Family 102"/>
</dbReference>
<dbReference type="Gene3D" id="2.40.240.50">
    <property type="entry name" value="Barwin-like endoglucanases"/>
    <property type="match status" value="1"/>
</dbReference>
<protein>
    <recommendedName>
        <fullName evidence="2">peptidoglycan lytic exotransglycosylase</fullName>
        <ecNumber evidence="2">4.2.2.n1</ecNumber>
    </recommendedName>
    <alternativeName>
        <fullName evidence="5">Murein hydrolase A</fullName>
    </alternativeName>
</protein>
<dbReference type="AlphaFoldDB" id="C6XIK1"/>
<dbReference type="EC" id="4.2.2.n1" evidence="2"/>
<dbReference type="PANTHER" id="PTHR30124">
    <property type="entry name" value="MEMBRANE-BOUND LYTIC MUREIN TRANSGLYCOSYLASE A"/>
    <property type="match status" value="1"/>
</dbReference>
<keyword evidence="8" id="KW-1185">Reference proteome</keyword>
<dbReference type="HOGENOM" id="CLU_037751_0_0_5"/>
<evidence type="ECO:0000313" key="8">
    <source>
        <dbReference type="Proteomes" id="UP000002745"/>
    </source>
</evidence>
<dbReference type="EMBL" id="CP001678">
    <property type="protein sequence ID" value="ACT60808.1"/>
    <property type="molecule type" value="Genomic_DNA"/>
</dbReference>
<dbReference type="STRING" id="582402.Hbal_3141"/>
<dbReference type="GO" id="GO:0004553">
    <property type="term" value="F:hydrolase activity, hydrolyzing O-glycosyl compounds"/>
    <property type="evidence" value="ECO:0007669"/>
    <property type="project" value="InterPro"/>
</dbReference>
<accession>C6XIK1</accession>
<dbReference type="SUPFAM" id="SSF50685">
    <property type="entry name" value="Barwin-like endoglucanases"/>
    <property type="match status" value="1"/>
</dbReference>
<dbReference type="Gene3D" id="2.40.40.10">
    <property type="entry name" value="RlpA-like domain"/>
    <property type="match status" value="1"/>
</dbReference>
<evidence type="ECO:0000256" key="3">
    <source>
        <dbReference type="ARBA" id="ARBA00023239"/>
    </source>
</evidence>
<evidence type="ECO:0000256" key="4">
    <source>
        <dbReference type="ARBA" id="ARBA00023316"/>
    </source>
</evidence>
<dbReference type="CDD" id="cd14668">
    <property type="entry name" value="mlta_B"/>
    <property type="match status" value="1"/>
</dbReference>
<reference evidence="8" key="1">
    <citation type="journal article" date="2011" name="J. Bacteriol.">
        <title>Genome sequences of eight morphologically diverse alphaproteobacteria.</title>
        <authorList>
            <consortium name="US DOE Joint Genome Institute"/>
            <person name="Brown P.J."/>
            <person name="Kysela D.T."/>
            <person name="Buechlein A."/>
            <person name="Hemmerich C."/>
            <person name="Brun Y.V."/>
        </authorList>
    </citation>
    <scope>NUCLEOTIDE SEQUENCE [LARGE SCALE GENOMIC DNA]</scope>
    <source>
        <strain evidence="8">ATCC 49814 / DSM 5838 / IFAM 1418</strain>
    </source>
</reference>
<evidence type="ECO:0000259" key="6">
    <source>
        <dbReference type="SMART" id="SM00925"/>
    </source>
</evidence>
<dbReference type="Proteomes" id="UP000002745">
    <property type="component" value="Chromosome"/>
</dbReference>
<comment type="catalytic activity">
    <reaction evidence="1">
        <text>Exolytic cleavage of the (1-&gt;4)-beta-glycosidic linkage between N-acetylmuramic acid (MurNAc) and N-acetylglucosamine (GlcNAc) residues in peptidoglycan, from either the reducing or the non-reducing ends of the peptidoglycan chains, with concomitant formation of a 1,6-anhydrobond in the MurNAc residue.</text>
        <dbReference type="EC" id="4.2.2.n1"/>
    </reaction>
</comment>
<dbReference type="GO" id="GO:0071555">
    <property type="term" value="P:cell wall organization"/>
    <property type="evidence" value="ECO:0007669"/>
    <property type="project" value="UniProtKB-KW"/>
</dbReference>
<organism evidence="7 8">
    <name type="scientific">Hirschia baltica (strain ATCC 49814 / DSM 5838 / IFAM 1418)</name>
    <dbReference type="NCBI Taxonomy" id="582402"/>
    <lineage>
        <taxon>Bacteria</taxon>
        <taxon>Pseudomonadati</taxon>
        <taxon>Pseudomonadota</taxon>
        <taxon>Alphaproteobacteria</taxon>
        <taxon>Hyphomonadales</taxon>
        <taxon>Hyphomonadaceae</taxon>
        <taxon>Hirschia</taxon>
    </lineage>
</organism>
<evidence type="ECO:0000256" key="1">
    <source>
        <dbReference type="ARBA" id="ARBA00001420"/>
    </source>
</evidence>
<dbReference type="KEGG" id="hba:Hbal_3141"/>
<dbReference type="GO" id="GO:0009254">
    <property type="term" value="P:peptidoglycan turnover"/>
    <property type="evidence" value="ECO:0007669"/>
    <property type="project" value="InterPro"/>
</dbReference>
<feature type="domain" description="Lytic transglycosylase MltA" evidence="6">
    <location>
        <begin position="131"/>
        <end position="284"/>
    </location>
</feature>
<dbReference type="eggNOG" id="COG2821">
    <property type="taxonomic scope" value="Bacteria"/>
</dbReference>
<proteinExistence type="predicted"/>
<evidence type="ECO:0000256" key="5">
    <source>
        <dbReference type="ARBA" id="ARBA00030918"/>
    </source>
</evidence>
<gene>
    <name evidence="7" type="ordered locus">Hbal_3141</name>
</gene>
<dbReference type="InterPro" id="IPR026044">
    <property type="entry name" value="MltA"/>
</dbReference>
<dbReference type="GO" id="GO:0008933">
    <property type="term" value="F:peptidoglycan lytic transglycosylase activity"/>
    <property type="evidence" value="ECO:0007669"/>
    <property type="project" value="TreeGrafter"/>
</dbReference>
<dbReference type="GO" id="GO:0019867">
    <property type="term" value="C:outer membrane"/>
    <property type="evidence" value="ECO:0007669"/>
    <property type="project" value="InterPro"/>
</dbReference>